<comment type="caution">
    <text evidence="2">The sequence shown here is derived from an EMBL/GenBank/DDBJ whole genome shotgun (WGS) entry which is preliminary data.</text>
</comment>
<feature type="compositionally biased region" description="Low complexity" evidence="1">
    <location>
        <begin position="85"/>
        <end position="96"/>
    </location>
</feature>
<keyword evidence="3" id="KW-1185">Reference proteome</keyword>
<accession>A0AAV4SZU7</accession>
<reference evidence="2 3" key="1">
    <citation type="submission" date="2021-06" db="EMBL/GenBank/DDBJ databases">
        <title>Caerostris extrusa draft genome.</title>
        <authorList>
            <person name="Kono N."/>
            <person name="Arakawa K."/>
        </authorList>
    </citation>
    <scope>NUCLEOTIDE SEQUENCE [LARGE SCALE GENOMIC DNA]</scope>
</reference>
<organism evidence="2 3">
    <name type="scientific">Caerostris extrusa</name>
    <name type="common">Bark spider</name>
    <name type="synonym">Caerostris bankana</name>
    <dbReference type="NCBI Taxonomy" id="172846"/>
    <lineage>
        <taxon>Eukaryota</taxon>
        <taxon>Metazoa</taxon>
        <taxon>Ecdysozoa</taxon>
        <taxon>Arthropoda</taxon>
        <taxon>Chelicerata</taxon>
        <taxon>Arachnida</taxon>
        <taxon>Araneae</taxon>
        <taxon>Araneomorphae</taxon>
        <taxon>Entelegynae</taxon>
        <taxon>Araneoidea</taxon>
        <taxon>Araneidae</taxon>
        <taxon>Caerostris</taxon>
    </lineage>
</organism>
<dbReference type="EMBL" id="BPLR01010445">
    <property type="protein sequence ID" value="GIY39325.1"/>
    <property type="molecule type" value="Genomic_DNA"/>
</dbReference>
<gene>
    <name evidence="2" type="ORF">CEXT_443421</name>
</gene>
<evidence type="ECO:0000313" key="2">
    <source>
        <dbReference type="EMBL" id="GIY39325.1"/>
    </source>
</evidence>
<proteinExistence type="predicted"/>
<sequence>METTSAPSPMRVSGSHPHIRGETTRGSVTGIPRIDIRQAPDMCESGTEARMTCSAGPPQKHKSGAAFQGRPSLTSRSEGGEHPNSMTSSSRASSRTKVGSIFPFLPTGSNHSRRCGGAEAPASQWDGLSPHHPTIEIEAAHTLP</sequence>
<dbReference type="AlphaFoldDB" id="A0AAV4SZU7"/>
<feature type="region of interest" description="Disordered" evidence="1">
    <location>
        <begin position="1"/>
        <end position="131"/>
    </location>
</feature>
<dbReference type="Proteomes" id="UP001054945">
    <property type="component" value="Unassembled WGS sequence"/>
</dbReference>
<evidence type="ECO:0000256" key="1">
    <source>
        <dbReference type="SAM" id="MobiDB-lite"/>
    </source>
</evidence>
<name>A0AAV4SZU7_CAEEX</name>
<protein>
    <submittedName>
        <fullName evidence="2">Uncharacterized protein</fullName>
    </submittedName>
</protein>
<evidence type="ECO:0000313" key="3">
    <source>
        <dbReference type="Proteomes" id="UP001054945"/>
    </source>
</evidence>